<dbReference type="SUPFAM" id="SSF58104">
    <property type="entry name" value="Methyl-accepting chemotaxis protein (MCP) signaling domain"/>
    <property type="match status" value="2"/>
</dbReference>
<dbReference type="InterPro" id="IPR004358">
    <property type="entry name" value="Sig_transdc_His_kin-like_C"/>
</dbReference>
<feature type="compositionally biased region" description="Low complexity" evidence="18">
    <location>
        <begin position="192"/>
        <end position="220"/>
    </location>
</feature>
<dbReference type="SUPFAM" id="SSF47384">
    <property type="entry name" value="Homodimeric domain of signal transducing histidine kinase"/>
    <property type="match status" value="1"/>
</dbReference>
<dbReference type="CDD" id="cd06225">
    <property type="entry name" value="HAMP"/>
    <property type="match status" value="5"/>
</dbReference>
<keyword evidence="11 16" id="KW-0863">Zinc-finger</keyword>
<comment type="catalytic activity">
    <reaction evidence="1">
        <text>ATP + protein L-histidine = ADP + protein N-phospho-L-histidine.</text>
        <dbReference type="EC" id="2.7.13.3"/>
    </reaction>
</comment>
<feature type="region of interest" description="Disordered" evidence="18">
    <location>
        <begin position="760"/>
        <end position="892"/>
    </location>
</feature>
<dbReference type="CDD" id="cd21538">
    <property type="entry name" value="SPOC_TFIIS"/>
    <property type="match status" value="1"/>
</dbReference>
<dbReference type="Pfam" id="PF00628">
    <property type="entry name" value="PHD"/>
    <property type="match status" value="1"/>
</dbReference>
<evidence type="ECO:0000259" key="22">
    <source>
        <dbReference type="PROSITE" id="PS50885"/>
    </source>
</evidence>
<dbReference type="PROSITE" id="PS50885">
    <property type="entry name" value="HAMP"/>
    <property type="match status" value="7"/>
</dbReference>
<dbReference type="GO" id="GO:0006351">
    <property type="term" value="P:DNA-templated transcription"/>
    <property type="evidence" value="ECO:0007669"/>
    <property type="project" value="InterPro"/>
</dbReference>
<dbReference type="InterPro" id="IPR019786">
    <property type="entry name" value="Zinc_finger_PHD-type_CS"/>
</dbReference>
<evidence type="ECO:0000256" key="13">
    <source>
        <dbReference type="ARBA" id="ARBA00022833"/>
    </source>
</evidence>
<feature type="region of interest" description="Disordered" evidence="18">
    <location>
        <begin position="118"/>
        <end position="238"/>
    </location>
</feature>
<keyword evidence="7 24" id="KW-0808">Transferase</keyword>
<evidence type="ECO:0000256" key="6">
    <source>
        <dbReference type="ARBA" id="ARBA00022553"/>
    </source>
</evidence>
<dbReference type="GO" id="GO:0016020">
    <property type="term" value="C:membrane"/>
    <property type="evidence" value="ECO:0007669"/>
    <property type="project" value="InterPro"/>
</dbReference>
<evidence type="ECO:0000256" key="18">
    <source>
        <dbReference type="SAM" id="MobiDB-lite"/>
    </source>
</evidence>
<feature type="compositionally biased region" description="Polar residues" evidence="18">
    <location>
        <begin position="1070"/>
        <end position="1090"/>
    </location>
</feature>
<dbReference type="InterPro" id="IPR003618">
    <property type="entry name" value="TFIIS_cen_dom"/>
</dbReference>
<dbReference type="InterPro" id="IPR003594">
    <property type="entry name" value="HATPase_dom"/>
</dbReference>
<keyword evidence="25" id="KW-1185">Reference proteome</keyword>
<dbReference type="Pfam" id="PF00672">
    <property type="entry name" value="HAMP"/>
    <property type="match status" value="3"/>
</dbReference>
<dbReference type="SMART" id="SM00304">
    <property type="entry name" value="HAMP"/>
    <property type="match status" value="7"/>
</dbReference>
<evidence type="ECO:0000256" key="15">
    <source>
        <dbReference type="ARBA" id="ARBA00023012"/>
    </source>
</evidence>
<dbReference type="GO" id="GO:0008270">
    <property type="term" value="F:zinc ion binding"/>
    <property type="evidence" value="ECO:0007669"/>
    <property type="project" value="UniProtKB-KW"/>
</dbReference>
<feature type="domain" description="TFIIS central" evidence="23">
    <location>
        <begin position="237"/>
        <end position="358"/>
    </location>
</feature>
<dbReference type="SMART" id="SM00448">
    <property type="entry name" value="REC"/>
    <property type="match status" value="1"/>
</dbReference>
<evidence type="ECO:0000313" key="24">
    <source>
        <dbReference type="EMBL" id="WFC97400.1"/>
    </source>
</evidence>
<evidence type="ECO:0000259" key="21">
    <source>
        <dbReference type="PROSITE" id="PS50110"/>
    </source>
</evidence>
<dbReference type="Gene3D" id="1.20.120.1530">
    <property type="match status" value="4"/>
</dbReference>
<dbReference type="SMART" id="SM00388">
    <property type="entry name" value="HisKA"/>
    <property type="match status" value="1"/>
</dbReference>
<feature type="domain" description="HAMP" evidence="22">
    <location>
        <begin position="1495"/>
        <end position="1547"/>
    </location>
</feature>
<dbReference type="Gene3D" id="1.10.472.30">
    <property type="entry name" value="Transcription elongation factor S-II, central domain"/>
    <property type="match status" value="1"/>
</dbReference>
<dbReference type="PANTHER" id="PTHR45339:SF1">
    <property type="entry name" value="HYBRID SIGNAL TRANSDUCTION HISTIDINE KINASE J"/>
    <property type="match status" value="1"/>
</dbReference>
<comment type="similarity">
    <text evidence="3">Belongs to the BYE1 family.</text>
</comment>
<feature type="compositionally biased region" description="Basic and acidic residues" evidence="18">
    <location>
        <begin position="118"/>
        <end position="137"/>
    </location>
</feature>
<dbReference type="InterPro" id="IPR001965">
    <property type="entry name" value="Znf_PHD"/>
</dbReference>
<feature type="region of interest" description="Disordered" evidence="18">
    <location>
        <begin position="1001"/>
        <end position="1032"/>
    </location>
</feature>
<feature type="domain" description="Histidine kinase" evidence="20">
    <location>
        <begin position="1753"/>
        <end position="1976"/>
    </location>
</feature>
<evidence type="ECO:0000256" key="7">
    <source>
        <dbReference type="ARBA" id="ARBA00022679"/>
    </source>
</evidence>
<dbReference type="InterPro" id="IPR019787">
    <property type="entry name" value="Znf_PHD-finger"/>
</dbReference>
<dbReference type="PROSITE" id="PS50016">
    <property type="entry name" value="ZF_PHD_2"/>
    <property type="match status" value="1"/>
</dbReference>
<dbReference type="SUPFAM" id="SSF52172">
    <property type="entry name" value="CheY-like"/>
    <property type="match status" value="2"/>
</dbReference>
<dbReference type="GO" id="GO:0005524">
    <property type="term" value="F:ATP binding"/>
    <property type="evidence" value="ECO:0007669"/>
    <property type="project" value="UniProtKB-KW"/>
</dbReference>
<feature type="domain" description="HAMP" evidence="22">
    <location>
        <begin position="1126"/>
        <end position="1179"/>
    </location>
</feature>
<comment type="function">
    <text evidence="2">Negative regulator of transcription elongation.</text>
</comment>
<feature type="domain" description="HAMP" evidence="22">
    <location>
        <begin position="1403"/>
        <end position="1455"/>
    </location>
</feature>
<keyword evidence="14" id="KW-0067">ATP-binding</keyword>
<feature type="compositionally biased region" description="Basic and acidic residues" evidence="18">
    <location>
        <begin position="46"/>
        <end position="58"/>
    </location>
</feature>
<dbReference type="SUPFAM" id="SSF57903">
    <property type="entry name" value="FYVE/PHD zinc finger"/>
    <property type="match status" value="1"/>
</dbReference>
<feature type="compositionally biased region" description="Pro residues" evidence="18">
    <location>
        <begin position="839"/>
        <end position="852"/>
    </location>
</feature>
<feature type="domain" description="HAMP" evidence="22">
    <location>
        <begin position="1219"/>
        <end position="1271"/>
    </location>
</feature>
<keyword evidence="9" id="KW-0677">Repeat</keyword>
<keyword evidence="13" id="KW-0862">Zinc</keyword>
<protein>
    <recommendedName>
        <fullName evidence="5">Transcription factor BYE1</fullName>
        <ecNumber evidence="4">2.7.13.3</ecNumber>
    </recommendedName>
</protein>
<evidence type="ECO:0000259" key="19">
    <source>
        <dbReference type="PROSITE" id="PS50016"/>
    </source>
</evidence>
<dbReference type="Pfam" id="PF00072">
    <property type="entry name" value="Response_reg"/>
    <property type="match status" value="1"/>
</dbReference>
<feature type="compositionally biased region" description="Acidic residues" evidence="18">
    <location>
        <begin position="138"/>
        <end position="182"/>
    </location>
</feature>
<dbReference type="FunFam" id="3.40.50.2300:FF:000235">
    <property type="entry name" value="Probable nik-1 protein (Os-1p protein)"/>
    <property type="match status" value="1"/>
</dbReference>
<feature type="domain" description="HAMP" evidence="22">
    <location>
        <begin position="1311"/>
        <end position="1363"/>
    </location>
</feature>
<proteinExistence type="inferred from homology"/>
<dbReference type="Pfam" id="PF07744">
    <property type="entry name" value="SPOC"/>
    <property type="match status" value="1"/>
</dbReference>
<dbReference type="Gene3D" id="3.30.40.10">
    <property type="entry name" value="Zinc/RING finger domain, C3HC4 (zinc finger)"/>
    <property type="match status" value="1"/>
</dbReference>
<feature type="region of interest" description="Disordered" evidence="18">
    <location>
        <begin position="1"/>
        <end position="73"/>
    </location>
</feature>
<keyword evidence="6 17" id="KW-0597">Phosphoprotein</keyword>
<evidence type="ECO:0000256" key="5">
    <source>
        <dbReference type="ARBA" id="ARBA00021616"/>
    </source>
</evidence>
<feature type="compositionally biased region" description="Pro residues" evidence="18">
    <location>
        <begin position="780"/>
        <end position="796"/>
    </location>
</feature>
<dbReference type="SMART" id="SM00387">
    <property type="entry name" value="HATPase_c"/>
    <property type="match status" value="1"/>
</dbReference>
<dbReference type="SUPFAM" id="SSF55874">
    <property type="entry name" value="ATPase domain of HSP90 chaperone/DNA topoisomerase II/histidine kinase"/>
    <property type="match status" value="1"/>
</dbReference>
<dbReference type="FunFam" id="1.10.287.130:FF:000002">
    <property type="entry name" value="Two-component osmosensing histidine kinase"/>
    <property type="match status" value="1"/>
</dbReference>
<organism evidence="24 25">
    <name type="scientific">Malassezia yamatoensis</name>
    <dbReference type="NCBI Taxonomy" id="253288"/>
    <lineage>
        <taxon>Eukaryota</taxon>
        <taxon>Fungi</taxon>
        <taxon>Dikarya</taxon>
        <taxon>Basidiomycota</taxon>
        <taxon>Ustilaginomycotina</taxon>
        <taxon>Malasseziomycetes</taxon>
        <taxon>Malasseziales</taxon>
        <taxon>Malasseziaceae</taxon>
        <taxon>Malassezia</taxon>
    </lineage>
</organism>
<dbReference type="InterPro" id="IPR036890">
    <property type="entry name" value="HATPase_C_sf"/>
</dbReference>
<feature type="region of interest" description="Disordered" evidence="18">
    <location>
        <begin position="933"/>
        <end position="953"/>
    </location>
</feature>
<dbReference type="Gene3D" id="3.40.50.2300">
    <property type="match status" value="1"/>
</dbReference>
<dbReference type="EMBL" id="CP119943">
    <property type="protein sequence ID" value="WFC97400.1"/>
    <property type="molecule type" value="Genomic_DNA"/>
</dbReference>
<feature type="compositionally biased region" description="Low complexity" evidence="18">
    <location>
        <begin position="865"/>
        <end position="876"/>
    </location>
</feature>
<dbReference type="Proteomes" id="UP001219567">
    <property type="component" value="Chromosome 1"/>
</dbReference>
<dbReference type="PROSITE" id="PS51321">
    <property type="entry name" value="TFIIS_CENTRAL"/>
    <property type="match status" value="1"/>
</dbReference>
<dbReference type="InterPro" id="IPR013083">
    <property type="entry name" value="Znf_RING/FYVE/PHD"/>
</dbReference>
<dbReference type="InterPro" id="IPR036575">
    <property type="entry name" value="TFIIS_cen_dom_sf"/>
</dbReference>
<evidence type="ECO:0000256" key="12">
    <source>
        <dbReference type="ARBA" id="ARBA00022777"/>
    </source>
</evidence>
<keyword evidence="10" id="KW-0547">Nucleotide-binding</keyword>
<dbReference type="CDD" id="cd00082">
    <property type="entry name" value="HisKA"/>
    <property type="match status" value="1"/>
</dbReference>
<feature type="modified residue" description="4-aspartylphosphate" evidence="17">
    <location>
        <position position="2170"/>
    </location>
</feature>
<dbReference type="Gene3D" id="1.10.287.130">
    <property type="match status" value="1"/>
</dbReference>
<dbReference type="InterPro" id="IPR003660">
    <property type="entry name" value="HAMP_dom"/>
</dbReference>
<feature type="compositionally biased region" description="Polar residues" evidence="18">
    <location>
        <begin position="1"/>
        <end position="11"/>
    </location>
</feature>
<dbReference type="SUPFAM" id="SSF46942">
    <property type="entry name" value="Elongation factor TFIIS domain 2"/>
    <property type="match status" value="1"/>
</dbReference>
<dbReference type="PANTHER" id="PTHR45339">
    <property type="entry name" value="HYBRID SIGNAL TRANSDUCTION HISTIDINE KINASE J"/>
    <property type="match status" value="1"/>
</dbReference>
<keyword evidence="8" id="KW-0479">Metal-binding</keyword>
<dbReference type="Pfam" id="PF07500">
    <property type="entry name" value="TFIIS_M"/>
    <property type="match status" value="1"/>
</dbReference>
<evidence type="ECO:0000256" key="1">
    <source>
        <dbReference type="ARBA" id="ARBA00000085"/>
    </source>
</evidence>
<feature type="domain" description="Response regulatory" evidence="21">
    <location>
        <begin position="2121"/>
        <end position="2240"/>
    </location>
</feature>
<dbReference type="Pfam" id="PF00512">
    <property type="entry name" value="HisKA"/>
    <property type="match status" value="1"/>
</dbReference>
<evidence type="ECO:0000256" key="16">
    <source>
        <dbReference type="PROSITE-ProRule" id="PRU00146"/>
    </source>
</evidence>
<evidence type="ECO:0000256" key="8">
    <source>
        <dbReference type="ARBA" id="ARBA00022723"/>
    </source>
</evidence>
<evidence type="ECO:0000259" key="20">
    <source>
        <dbReference type="PROSITE" id="PS50109"/>
    </source>
</evidence>
<feature type="region of interest" description="Disordered" evidence="18">
    <location>
        <begin position="353"/>
        <end position="471"/>
    </location>
</feature>
<feature type="compositionally biased region" description="Basic and acidic residues" evidence="18">
    <location>
        <begin position="384"/>
        <end position="399"/>
    </location>
</feature>
<dbReference type="PROSITE" id="PS01359">
    <property type="entry name" value="ZF_PHD_1"/>
    <property type="match status" value="1"/>
</dbReference>
<feature type="region of interest" description="Disordered" evidence="18">
    <location>
        <begin position="487"/>
        <end position="539"/>
    </location>
</feature>
<evidence type="ECO:0000256" key="10">
    <source>
        <dbReference type="ARBA" id="ARBA00022741"/>
    </source>
</evidence>
<feature type="region of interest" description="Disordered" evidence="18">
    <location>
        <begin position="1053"/>
        <end position="1100"/>
    </location>
</feature>
<feature type="domain" description="HAMP" evidence="22">
    <location>
        <begin position="1587"/>
        <end position="1639"/>
    </location>
</feature>
<dbReference type="InterPro" id="IPR012921">
    <property type="entry name" value="SPOC_C"/>
</dbReference>
<keyword evidence="12 24" id="KW-0418">Kinase</keyword>
<dbReference type="Pfam" id="PF02518">
    <property type="entry name" value="HATPase_c"/>
    <property type="match status" value="1"/>
</dbReference>
<feature type="compositionally biased region" description="Low complexity" evidence="18">
    <location>
        <begin position="512"/>
        <end position="524"/>
    </location>
</feature>
<dbReference type="InterPro" id="IPR005467">
    <property type="entry name" value="His_kinase_dom"/>
</dbReference>
<sequence length="2251" mass="245644">MTTTSESTSVRRGSRSKRPAQKYEPPERASKAAESSTTRRSSSRPSGERKAKKQHQEEISEDSSSSDNEEYCVCRGGNDGSPMICCSTCGEWYHFRCIGLTKKAAEKIDDFVCQSCIDKSEKDEQRVQQQQVDREEEYKVEEDHDDNDDDEDDDDDDDERDEEGAGESDAEIQEEQAYESDEQPVRKKPRASTRSTTSSSPRKPLRDSGASSAGRSSVSRKIAAQKTSGGSTVKEPVRAHVLKTFSEIFTPLYQKAQSKNAEEQAEKFSEELEQELHTLLGMRENGRLYKERFRTLAFNLKDPRNESLHQRITSGALSPKDLAELPNEQLANDAIREATEKAKRDALQQSLLREQGEGPARKITHKGEIDIEREDVAPYVAPDPRPEMLEPAPEEEKPTPEPIALQTQSPLKPETRISESPSGPVRPAVNFAEAWKSSTPVDHPEVDHADPVSPGFAYATGAESPPAEEEGFLGEAHDVDSALDTFLDHDSEQPPITEKGVSQDAQEVETVSRTPPGTPPRSSSLPWLQPPRSSSDSFSARPVVWDGVVTMPEFTSAYVHARPLSDSAPVPGSSLWNALFSGTECIVEGRLPSQTAIDYLDQVRHSPRNQIIVLALDAGGVKETSESESAEVSPSLEKLVRYFADKHRFGVLKPAPGMMGTLVKDFYLAPLRADENVPDWVYTLHADGLGGNLAKQRATPMLLAVVVLFRNALEAQLASDKNSAVPPMEALPALNASAKASGLSLDALLNVKPDAIQSLLSTLGSGTPPGPAQELSGMPSMPPPQSMPSYVPPPPSVHTLHPAPGNAHAPPQPRSAYPPPQPRPMRQWGTGANATPNGWQPPPSAPPPPMPGWTPSRGGWYGGNPSSHHSPPSQRRNGGGRGARRGRRNVLAPRYSAYSVPDVRQIKEGDNESQLDYIAALMESILHADYHGSTHDLDESVPDSLEDGPNSDHQRKVTMHEVSLQKVPPAPAKVRRIHQMISELTQRLWKSEDIMNEVPTPTISSIHEPGMNSRGHRRSLPYPLSKSHTKSSEYPLSFPVGMENDTPVILSCKSSSRSQSEPKPAKESEVTTTSNATTAAPLKSATTPSEAGSIPASPYNMTDVDPIEMLKRLSQESGMSAEEELILLKAQVQDIARVCKAVAFGDLTQHIMVPVQGPVMVELKDIINQMVDRLSNFASEVTRVSLEVGTQGKLGGQAGVEGVEGTWKELKDVVNRLAENLTNQVRGVALVTKAVARGDLSKKIDVQADGEILDLKVTINVMVDQLRHFANEVSRVSREVGSQGRLGGQANVPGVQGVWKELTDNVNRMCLNLTEQVRSIGIVTTAVAKGDLTKTIEIEAEGEMAQLKDTVNSMVSQLRVFGSEVVRMSLEVGTYGRLGGQAHVPSVEGIWKDLTSSVNKMADNLTSQVREIARVTKCVAEGILTEFITVDVKGEILELKDTVNNMVRQLGTLSHEIIRVSVEVGTEGRLGGQANVADVKGQWEVLTQRVNMMASNLTTQVRSIATVTTAVARGDLSKTINVEVGGEFLDLKLTVNNMVESLRTFSTEVTRVATEVGTEGKLGGRATVLGVGGTWKDLTESVNTMAANLTLQVRTIAHATTAVAHGDLSQKVTISVSGEILDLVNTINNMIDQLSFFASEVTRVAREVGTEGKLGVQAQKKDIKGKWGEITDNVNIMANNLTSQVRAFAQITAAATDGDFTRFVTVEASGEMDSLKTKINQMVYSLRDSIQKNTAAREAAELANRSKSEFLANMSHEIRTPMNGIIGMTSLTLETELTRNQRENLVTVSTLAGNLLAIIDDILDISKIEAGRMNVEEIPFSLRGIVFSVLKTLSVRAAQKRLNLVYEVAPGCPDPLVGDALRLKQIITNLIGNAVKFTESGGQVALLCRLNPSDDPNTATLEFCASDSGIGIKQDKLDLIFDTFCQADGSTTRKYGGTGLGLSISRRLVNLMGGDMWVRSQFGKGSDFFFTIVAKRDHISREQLKERMRPYVGRHIFYLDTLRDESGVAEMLLQLGLRTTVTYSIEEALKRSQNISRLDAIVTDSVPVVTRLRTYEQLRYIPINLVTPELMQLNLTFCLDYGISSYVNTPLRLEDLYYALLPSLESSAGAPSGESNESSHDILLAEDNVVNQKLASKILQNQGHHVDIVDNGELAVLAVQKHRYDVIFMDVSMPVMGGIEATLAIRDYEASMDLRPTPIVALTAHAMLGDKEKCLHAGMNAYVSKPIRRVELVSTLTSLLSKKNREPPSSP</sequence>
<dbReference type="EC" id="2.7.13.3" evidence="4"/>
<dbReference type="SMART" id="SM00510">
    <property type="entry name" value="TFS2M"/>
    <property type="match status" value="1"/>
</dbReference>
<dbReference type="InterPro" id="IPR001789">
    <property type="entry name" value="Sig_transdc_resp-reg_receiver"/>
</dbReference>
<dbReference type="FunFam" id="1.20.120.1530:FF:000003">
    <property type="entry name" value="Atypical/HisK protein kinase"/>
    <property type="match status" value="1"/>
</dbReference>
<evidence type="ECO:0000313" key="25">
    <source>
        <dbReference type="Proteomes" id="UP001219567"/>
    </source>
</evidence>
<feature type="compositionally biased region" description="Low complexity" evidence="18">
    <location>
        <begin position="32"/>
        <end position="45"/>
    </location>
</feature>
<dbReference type="GO" id="GO:0000155">
    <property type="term" value="F:phosphorelay sensor kinase activity"/>
    <property type="evidence" value="ECO:0007669"/>
    <property type="project" value="InterPro"/>
</dbReference>
<accession>A0AAJ5YQL6</accession>
<feature type="compositionally biased region" description="Pro residues" evidence="18">
    <location>
        <begin position="810"/>
        <end position="823"/>
    </location>
</feature>
<dbReference type="PROSITE" id="PS50109">
    <property type="entry name" value="HIS_KIN"/>
    <property type="match status" value="1"/>
</dbReference>
<evidence type="ECO:0000256" key="17">
    <source>
        <dbReference type="PROSITE-ProRule" id="PRU00169"/>
    </source>
</evidence>
<dbReference type="PROSITE" id="PS50110">
    <property type="entry name" value="RESPONSE_REGULATORY"/>
    <property type="match status" value="1"/>
</dbReference>
<dbReference type="Gene3D" id="3.30.565.10">
    <property type="entry name" value="Histidine kinase-like ATPase, C-terminal domain"/>
    <property type="match status" value="1"/>
</dbReference>
<evidence type="ECO:0000256" key="3">
    <source>
        <dbReference type="ARBA" id="ARBA00011050"/>
    </source>
</evidence>
<dbReference type="Pfam" id="PF18947">
    <property type="entry name" value="HAMP_2"/>
    <property type="match status" value="2"/>
</dbReference>
<dbReference type="FunFam" id="1.20.120.1530:FF:000002">
    <property type="entry name" value="Two-component osmosensing histidine kinase"/>
    <property type="match status" value="2"/>
</dbReference>
<feature type="domain" description="HAMP" evidence="22">
    <location>
        <begin position="1679"/>
        <end position="1731"/>
    </location>
</feature>
<dbReference type="FunFam" id="3.30.565.10:FF:000010">
    <property type="entry name" value="Sensor histidine kinase RcsC"/>
    <property type="match status" value="1"/>
</dbReference>
<evidence type="ECO:0000256" key="14">
    <source>
        <dbReference type="ARBA" id="ARBA00022840"/>
    </source>
</evidence>
<dbReference type="InterPro" id="IPR003661">
    <property type="entry name" value="HisK_dim/P_dom"/>
</dbReference>
<dbReference type="InterPro" id="IPR011006">
    <property type="entry name" value="CheY-like_superfamily"/>
</dbReference>
<dbReference type="CDD" id="cd16922">
    <property type="entry name" value="HATPase_EvgS-ArcB-TorS-like"/>
    <property type="match status" value="1"/>
</dbReference>
<keyword evidence="15" id="KW-0902">Two-component regulatory system</keyword>
<dbReference type="PRINTS" id="PR00344">
    <property type="entry name" value="BCTRLSENSOR"/>
</dbReference>
<dbReference type="FunFam" id="1.20.120.1530:FF:000006">
    <property type="entry name" value="Atypical/HisK protein kinase"/>
    <property type="match status" value="1"/>
</dbReference>
<dbReference type="SMART" id="SM00249">
    <property type="entry name" value="PHD"/>
    <property type="match status" value="1"/>
</dbReference>
<dbReference type="InterPro" id="IPR011011">
    <property type="entry name" value="Znf_FYVE_PHD"/>
</dbReference>
<evidence type="ECO:0000256" key="11">
    <source>
        <dbReference type="ARBA" id="ARBA00022771"/>
    </source>
</evidence>
<evidence type="ECO:0000259" key="23">
    <source>
        <dbReference type="PROSITE" id="PS51321"/>
    </source>
</evidence>
<evidence type="ECO:0000256" key="4">
    <source>
        <dbReference type="ARBA" id="ARBA00012438"/>
    </source>
</evidence>
<name>A0AAJ5YQL6_9BASI</name>
<dbReference type="InterPro" id="IPR036097">
    <property type="entry name" value="HisK_dim/P_sf"/>
</dbReference>
<gene>
    <name evidence="24" type="ORF">MYAM1_000112</name>
</gene>
<dbReference type="GO" id="GO:0071474">
    <property type="term" value="P:cellular hyperosmotic response"/>
    <property type="evidence" value="ECO:0007669"/>
    <property type="project" value="TreeGrafter"/>
</dbReference>
<evidence type="ECO:0000256" key="2">
    <source>
        <dbReference type="ARBA" id="ARBA00002311"/>
    </source>
</evidence>
<reference evidence="24 25" key="1">
    <citation type="submission" date="2023-03" db="EMBL/GenBank/DDBJ databases">
        <title>Mating type loci evolution in Malassezia.</title>
        <authorList>
            <person name="Coelho M.A."/>
        </authorList>
    </citation>
    <scope>NUCLEOTIDE SEQUENCE [LARGE SCALE GENOMIC DNA]</scope>
    <source>
        <strain evidence="24 25">CBS 9725</strain>
    </source>
</reference>
<dbReference type="CDD" id="cd17546">
    <property type="entry name" value="REC_hyHK_CKI1_RcsC-like"/>
    <property type="match status" value="1"/>
</dbReference>
<feature type="domain" description="PHD-type" evidence="19">
    <location>
        <begin position="69"/>
        <end position="119"/>
    </location>
</feature>
<evidence type="ECO:0000256" key="9">
    <source>
        <dbReference type="ARBA" id="ARBA00022737"/>
    </source>
</evidence>
<feature type="compositionally biased region" description="Basic and acidic residues" evidence="18">
    <location>
        <begin position="354"/>
        <end position="376"/>
    </location>
</feature>